<accession>A0A8B8P861</accession>
<dbReference type="InterPro" id="IPR036390">
    <property type="entry name" value="WH_DNA-bd_sf"/>
</dbReference>
<evidence type="ECO:0000313" key="7">
    <source>
        <dbReference type="RefSeq" id="XP_030530897.2"/>
    </source>
</evidence>
<evidence type="ECO:0000313" key="6">
    <source>
        <dbReference type="Proteomes" id="UP000827889"/>
    </source>
</evidence>
<dbReference type="SMART" id="SM00526">
    <property type="entry name" value="H15"/>
    <property type="match status" value="1"/>
</dbReference>
<dbReference type="KEGG" id="rarg:115741235"/>
<dbReference type="Pfam" id="PF00538">
    <property type="entry name" value="Linker_histone"/>
    <property type="match status" value="1"/>
</dbReference>
<dbReference type="PANTHER" id="PTHR11467">
    <property type="entry name" value="HISTONE H1"/>
    <property type="match status" value="1"/>
</dbReference>
<dbReference type="PANTHER" id="PTHR11467:SF109">
    <property type="entry name" value="H15 DOMAIN-CONTAINING PROTEIN"/>
    <property type="match status" value="1"/>
</dbReference>
<evidence type="ECO:0000259" key="5">
    <source>
        <dbReference type="PROSITE" id="PS51504"/>
    </source>
</evidence>
<dbReference type="AlphaFoldDB" id="A0A8B8P861"/>
<keyword evidence="6" id="KW-1185">Reference proteome</keyword>
<dbReference type="InterPro" id="IPR005818">
    <property type="entry name" value="Histone_H1/H5_H15"/>
</dbReference>
<dbReference type="Proteomes" id="UP000827889">
    <property type="component" value="Chromosome 8"/>
</dbReference>
<dbReference type="CDD" id="cd00073">
    <property type="entry name" value="H15"/>
    <property type="match status" value="1"/>
</dbReference>
<feature type="compositionally biased region" description="Basic and acidic residues" evidence="4">
    <location>
        <begin position="1089"/>
        <end position="1108"/>
    </location>
</feature>
<feature type="domain" description="H15" evidence="5">
    <location>
        <begin position="77"/>
        <end position="147"/>
    </location>
</feature>
<evidence type="ECO:0000256" key="1">
    <source>
        <dbReference type="ARBA" id="ARBA00004123"/>
    </source>
</evidence>
<dbReference type="GeneID" id="115741235"/>
<dbReference type="SUPFAM" id="SSF46785">
    <property type="entry name" value="Winged helix' DNA-binding domain"/>
    <property type="match status" value="1"/>
</dbReference>
<feature type="region of interest" description="Disordered" evidence="4">
    <location>
        <begin position="1057"/>
        <end position="1149"/>
    </location>
</feature>
<feature type="region of interest" description="Disordered" evidence="4">
    <location>
        <begin position="1"/>
        <end position="29"/>
    </location>
</feature>
<feature type="compositionally biased region" description="Polar residues" evidence="4">
    <location>
        <begin position="1"/>
        <end position="12"/>
    </location>
</feature>
<dbReference type="PROSITE" id="PS51504">
    <property type="entry name" value="H15"/>
    <property type="match status" value="1"/>
</dbReference>
<reference evidence="7" key="1">
    <citation type="submission" date="2025-08" db="UniProtKB">
        <authorList>
            <consortium name="RefSeq"/>
        </authorList>
    </citation>
    <scope>IDENTIFICATION</scope>
    <source>
        <tissue evidence="7">Leaf</tissue>
    </source>
</reference>
<dbReference type="Gene3D" id="1.10.10.10">
    <property type="entry name" value="Winged helix-like DNA-binding domain superfamily/Winged helix DNA-binding domain"/>
    <property type="match status" value="1"/>
</dbReference>
<feature type="compositionally biased region" description="Basic residues" evidence="4">
    <location>
        <begin position="160"/>
        <end position="178"/>
    </location>
</feature>
<protein>
    <submittedName>
        <fullName evidence="7">Uncharacterized protein LOC115741235 isoform X1</fullName>
    </submittedName>
</protein>
<keyword evidence="2" id="KW-0238">DNA-binding</keyword>
<evidence type="ECO:0000256" key="4">
    <source>
        <dbReference type="SAM" id="MobiDB-lite"/>
    </source>
</evidence>
<comment type="subcellular location">
    <subcellularLocation>
        <location evidence="1">Nucleus</location>
    </subcellularLocation>
</comment>
<name>A0A8B8P861_9MYRT</name>
<feature type="region of interest" description="Disordered" evidence="4">
    <location>
        <begin position="150"/>
        <end position="188"/>
    </location>
</feature>
<dbReference type="InterPro" id="IPR036388">
    <property type="entry name" value="WH-like_DNA-bd_sf"/>
</dbReference>
<evidence type="ECO:0000256" key="3">
    <source>
        <dbReference type="ARBA" id="ARBA00023242"/>
    </source>
</evidence>
<evidence type="ECO:0000256" key="2">
    <source>
        <dbReference type="ARBA" id="ARBA00023125"/>
    </source>
</evidence>
<proteinExistence type="predicted"/>
<keyword evidence="3" id="KW-0539">Nucleus</keyword>
<dbReference type="RefSeq" id="XP_030530897.2">
    <property type="nucleotide sequence ID" value="XM_030675037.2"/>
</dbReference>
<feature type="compositionally biased region" description="Basic and acidic residues" evidence="4">
    <location>
        <begin position="179"/>
        <end position="188"/>
    </location>
</feature>
<feature type="compositionally biased region" description="Basic residues" evidence="4">
    <location>
        <begin position="1138"/>
        <end position="1147"/>
    </location>
</feature>
<sequence length="1237" mass="137817">MGASTAQPTPYSTAALPSAADSVPLSPSSQKRIGKLADVVLANLAKLGPTSGVPASHSRNSIEKQLSKLFPTFQTPDHPTYAVMIRRAIQELNEEGGSSEESISKFIKAEYQDLPWGHTSLLSHHLKKLSECGDIVSASANRYVLTVGDNNISVPDRRDKGKRGGRLRSERKKLRKKKDSLSEKENVGAEDISKQQGLVIQVTNPLKKALPSVRGTEGKYQLQHQQVQLNRQKELDVMNEGRIGVEANEVLHEAHMQECERIEILEKAQGGTFQAIEEGKRECQQSVAVQLKEERPQQHEIIEESRPAEQENEVIENQAQLCEQHDKDHSQSIVHKDEHGKDHCQSIVHEDEAQKQIDVVVVEQNPQHQTQDNEAMEEDYAGDDLDGKLVEQDKVEVIKEHDLLDQQYEILGLQLQMLEEEIAGMGELTNHPRQQIELADENVVAQETLIESRNRSTAVGMVQEQLREKQGEILSVVVGPDPLPSAHTFEEVGPSHISKEKCIQLLKRNKEIEGRLMAILESWNAMEASTHVPWQNLLVEGKDHKAAQGQPLTSDGGEIEISTQMCQQEGTHTQLKAPIFNVKKQAEFSSSKRSPEVEAAVLHNQSMRETQPKLSDHDLTRSLEVEPEAQTTNLLVDKSAGSGSITTGASFDVPLVDLGKVKKVQETEISAPKYRAESFSQQKPPESQSDAAIFAREDVQAYEQAQLLEHSHKGKTSLVRLPFKEATALPHVPVDLEHGERNQTSYQLDGERQQELSVQGHAMVLEAAKFMPPCQTQPQNLGQQQQAKLQPWGQGFLNVKGNGASAFRMESISPHSKQLSPERHKFLESQTSSASAFADGLPTAVHHDQVQDELLRGKFLPRGCKLPHSEASAPPLINERENKANKNSRPIRCYGLELFDREAVSPFSFLPKSLQPEQKRRRLLQQKPLQSEKMATTPKMLLLRHEQPWELKSIGNRSQQDEPNLQIEEPESNHQVSKMKLGILHKSVYIPQQHRTSGRRTKQQMFQQQSLLYRNKLRPRASGPTEDDPGLDVVPADFLPLNHETAVNAVVQPQIVQQGQPQLKRHGRPPQTKQQGQPEIKRCGRSPKLRLDEDGVVRNPHLDQHHEQSCGPVRGSPRKRKASDATNEGVLPSSEHAQRRHLGRPPKAKPVLHAGLVNLAEIDKPQRVELLSGATNGQLADGERIEKPLPELACATLQVPREGELPGVRCMVSWTQSSNLMGEVATGAVVTKSTGQA</sequence>
<gene>
    <name evidence="7" type="primary">LOC115741235</name>
</gene>
<organism evidence="6 7">
    <name type="scientific">Rhodamnia argentea</name>
    <dbReference type="NCBI Taxonomy" id="178133"/>
    <lineage>
        <taxon>Eukaryota</taxon>
        <taxon>Viridiplantae</taxon>
        <taxon>Streptophyta</taxon>
        <taxon>Embryophyta</taxon>
        <taxon>Tracheophyta</taxon>
        <taxon>Spermatophyta</taxon>
        <taxon>Magnoliopsida</taxon>
        <taxon>eudicotyledons</taxon>
        <taxon>Gunneridae</taxon>
        <taxon>Pentapetalae</taxon>
        <taxon>rosids</taxon>
        <taxon>malvids</taxon>
        <taxon>Myrtales</taxon>
        <taxon>Myrtaceae</taxon>
        <taxon>Myrtoideae</taxon>
        <taxon>Myrteae</taxon>
        <taxon>Australasian group</taxon>
        <taxon>Rhodamnia</taxon>
    </lineage>
</organism>